<keyword evidence="2" id="KW-1185">Reference proteome</keyword>
<dbReference type="Proteomes" id="UP001596113">
    <property type="component" value="Unassembled WGS sequence"/>
</dbReference>
<reference evidence="2" key="1">
    <citation type="journal article" date="2019" name="Int. J. Syst. Evol. Microbiol.">
        <title>The Global Catalogue of Microorganisms (GCM) 10K type strain sequencing project: providing services to taxonomists for standard genome sequencing and annotation.</title>
        <authorList>
            <consortium name="The Broad Institute Genomics Platform"/>
            <consortium name="The Broad Institute Genome Sequencing Center for Infectious Disease"/>
            <person name="Wu L."/>
            <person name="Ma J."/>
        </authorList>
    </citation>
    <scope>NUCLEOTIDE SEQUENCE [LARGE SCALE GENOMIC DNA]</scope>
    <source>
        <strain evidence="2">CGMCC 1.18575</strain>
    </source>
</reference>
<gene>
    <name evidence="1" type="ORF">ACFPOF_00255</name>
</gene>
<organism evidence="1 2">
    <name type="scientific">Cohnella soli</name>
    <dbReference type="NCBI Taxonomy" id="425005"/>
    <lineage>
        <taxon>Bacteria</taxon>
        <taxon>Bacillati</taxon>
        <taxon>Bacillota</taxon>
        <taxon>Bacilli</taxon>
        <taxon>Bacillales</taxon>
        <taxon>Paenibacillaceae</taxon>
        <taxon>Cohnella</taxon>
    </lineage>
</organism>
<evidence type="ECO:0000313" key="1">
    <source>
        <dbReference type="EMBL" id="MFC5401162.1"/>
    </source>
</evidence>
<sequence length="298" mass="34089">MARKISKRDFSDLREEERIIVYRRLISSLMSGFKYVSSSDRSRHVLSELINSVFDIDKMLYFVAPEWWKPRRKQPSIFNVETQVNNMNISWPDMNHRADNYMITDTSDPAPMGSSLGWLLQLDGDNLRNAFLNAPWVKAVIPVRPGKEKAALQWLQSVDVEGADGLDNDYPATDDELEAIRNKLGLDDEAPVTLKQAIEFLCLEVAEKHEESMKTKEYPQDPSIHDDDKITTTPTQKVFEYGFYALQGGFRAQVDGGNPDPNNTDKNFQVFDQWLEVLPTDQIVPVEVAYDPKTGRQV</sequence>
<proteinExistence type="predicted"/>
<protein>
    <submittedName>
        <fullName evidence="1">Uncharacterized protein</fullName>
    </submittedName>
</protein>
<dbReference type="EMBL" id="JBHSMI010000001">
    <property type="protein sequence ID" value="MFC5401162.1"/>
    <property type="molecule type" value="Genomic_DNA"/>
</dbReference>
<accession>A0ABW0HM95</accession>
<evidence type="ECO:0000313" key="2">
    <source>
        <dbReference type="Proteomes" id="UP001596113"/>
    </source>
</evidence>
<dbReference type="RefSeq" id="WP_378128457.1">
    <property type="nucleotide sequence ID" value="NZ_JBHSMI010000001.1"/>
</dbReference>
<name>A0ABW0HM95_9BACL</name>
<comment type="caution">
    <text evidence="1">The sequence shown here is derived from an EMBL/GenBank/DDBJ whole genome shotgun (WGS) entry which is preliminary data.</text>
</comment>